<evidence type="ECO:0000256" key="4">
    <source>
        <dbReference type="ARBA" id="ARBA00022833"/>
    </source>
</evidence>
<evidence type="ECO:0000256" key="3">
    <source>
        <dbReference type="ARBA" id="ARBA00022801"/>
    </source>
</evidence>
<evidence type="ECO:0000256" key="2">
    <source>
        <dbReference type="ARBA" id="ARBA00022723"/>
    </source>
</evidence>
<dbReference type="Pfam" id="PF01979">
    <property type="entry name" value="Amidohydro_1"/>
    <property type="match status" value="1"/>
</dbReference>
<reference evidence="6" key="1">
    <citation type="submission" date="2007-11" db="EMBL/GenBank/DDBJ databases">
        <authorList>
            <person name="Fulton L."/>
            <person name="Clifton S."/>
            <person name="Fulton B."/>
            <person name="Xu J."/>
            <person name="Minx P."/>
            <person name="Pepin K.H."/>
            <person name="Johnson M."/>
            <person name="Thiruvilangam P."/>
            <person name="Bhonagiri V."/>
            <person name="Nash W.E."/>
            <person name="Mardis E.R."/>
            <person name="Wilson R.K."/>
        </authorList>
    </citation>
    <scope>NUCLEOTIDE SEQUENCE [LARGE SCALE GENOMIC DNA]</scope>
    <source>
        <strain evidence="6">DSM 14662</strain>
    </source>
</reference>
<dbReference type="Proteomes" id="UP000004935">
    <property type="component" value="Unassembled WGS sequence"/>
</dbReference>
<dbReference type="Gene3D" id="2.30.40.10">
    <property type="entry name" value="Urease, subunit C, domain 1"/>
    <property type="match status" value="1"/>
</dbReference>
<reference evidence="6" key="2">
    <citation type="submission" date="2013-11" db="EMBL/GenBank/DDBJ databases">
        <title>Draft genome sequence of Anaerostipes caccae (DSM 14662).</title>
        <authorList>
            <person name="Sudarsanam P."/>
            <person name="Ley R."/>
            <person name="Guruge J."/>
            <person name="Turnbaugh P.J."/>
            <person name="Mahowald M."/>
            <person name="Liep D."/>
            <person name="Gordon J."/>
        </authorList>
    </citation>
    <scope>NUCLEOTIDE SEQUENCE</scope>
    <source>
        <strain evidence="6">DSM 14662</strain>
    </source>
</reference>
<dbReference type="InterPro" id="IPR006680">
    <property type="entry name" value="Amidohydro-rel"/>
</dbReference>
<sequence>MKNFALKGDIIYTPEPGKFRCHEDSYLVCGDGKVKGIWRELPERFSGIRVEDYSGKLIFPGLCDLHIHAPQYSFRGIGMDMELLPWLETYTFPEESKYGDLEYAKKAYEIFTEDLRRSATSRVNVFATIHREAAVLLMDLLEKAGICGFAGKVCMDRNCPDDYREEDARTSAEETRKWYETVKDRTMMRPILTPRFLPSCSDELMEQLGKFQRETGLYVQSHLSENPEEVEWVKELAPWSENYGDAYDRFGLFGGTAKTVMAHCVYSGKKERALMKARGVYAAHCPQSNLNLSSGIAPVRTMLEEGLHVGLGTDMAGGASLSMLRVMTDAVQVSKMYWRYLDKKKKPLSAPEAFYLGTKGGGSFFGQVGSFEEGYEFDAVVLNDASLGTALDLQMDQRMERAMYLSGTEEITAKYVGGRKIFERL</sequence>
<dbReference type="SUPFAM" id="SSF51338">
    <property type="entry name" value="Composite domain of metallo-dependent hydrolases"/>
    <property type="match status" value="1"/>
</dbReference>
<dbReference type="InterPro" id="IPR032466">
    <property type="entry name" value="Metal_Hydrolase"/>
</dbReference>
<dbReference type="EMBL" id="ABAX03000038">
    <property type="protein sequence ID" value="EDR95917.1"/>
    <property type="molecule type" value="Genomic_DNA"/>
</dbReference>
<comment type="cofactor">
    <cofactor evidence="1">
        <name>Zn(2+)</name>
        <dbReference type="ChEBI" id="CHEBI:29105"/>
    </cofactor>
</comment>
<dbReference type="GO" id="GO:0005829">
    <property type="term" value="C:cytosol"/>
    <property type="evidence" value="ECO:0007669"/>
    <property type="project" value="TreeGrafter"/>
</dbReference>
<dbReference type="STRING" id="411490.ANACAC_03592"/>
<dbReference type="PANTHER" id="PTHR11271">
    <property type="entry name" value="GUANINE DEAMINASE"/>
    <property type="match status" value="1"/>
</dbReference>
<keyword evidence="7" id="KW-1185">Reference proteome</keyword>
<keyword evidence="2" id="KW-0479">Metal-binding</keyword>
<organism evidence="6 7">
    <name type="scientific">Anaerostipes caccae (strain DSM 14662 / CCUG 47493 / JCM 13470 / NCIMB 13811 / L1-92)</name>
    <dbReference type="NCBI Taxonomy" id="411490"/>
    <lineage>
        <taxon>Bacteria</taxon>
        <taxon>Bacillati</taxon>
        <taxon>Bacillota</taxon>
        <taxon>Clostridia</taxon>
        <taxon>Lachnospirales</taxon>
        <taxon>Lachnospiraceae</taxon>
        <taxon>Anaerostipes</taxon>
    </lineage>
</organism>
<dbReference type="eggNOG" id="COG0402">
    <property type="taxonomic scope" value="Bacteria"/>
</dbReference>
<evidence type="ECO:0000256" key="1">
    <source>
        <dbReference type="ARBA" id="ARBA00001947"/>
    </source>
</evidence>
<dbReference type="GO" id="GO:0046098">
    <property type="term" value="P:guanine metabolic process"/>
    <property type="evidence" value="ECO:0007669"/>
    <property type="project" value="TreeGrafter"/>
</dbReference>
<keyword evidence="4" id="KW-0862">Zinc</keyword>
<dbReference type="AlphaFoldDB" id="B0MIY7"/>
<dbReference type="GO" id="GO:0008270">
    <property type="term" value="F:zinc ion binding"/>
    <property type="evidence" value="ECO:0007669"/>
    <property type="project" value="TreeGrafter"/>
</dbReference>
<protein>
    <submittedName>
        <fullName evidence="6">Guanine deaminase</fullName>
    </submittedName>
</protein>
<dbReference type="GO" id="GO:0008892">
    <property type="term" value="F:guanine deaminase activity"/>
    <property type="evidence" value="ECO:0007669"/>
    <property type="project" value="TreeGrafter"/>
</dbReference>
<evidence type="ECO:0000259" key="5">
    <source>
        <dbReference type="Pfam" id="PF01979"/>
    </source>
</evidence>
<comment type="caution">
    <text evidence="6">The sequence shown here is derived from an EMBL/GenBank/DDBJ whole genome shotgun (WGS) entry which is preliminary data.</text>
</comment>
<dbReference type="Gene3D" id="3.20.20.140">
    <property type="entry name" value="Metal-dependent hydrolases"/>
    <property type="match status" value="1"/>
</dbReference>
<keyword evidence="3" id="KW-0378">Hydrolase</keyword>
<accession>B0MIY7</accession>
<evidence type="ECO:0000313" key="7">
    <source>
        <dbReference type="Proteomes" id="UP000004935"/>
    </source>
</evidence>
<dbReference type="RefSeq" id="WP_006568853.1">
    <property type="nucleotide sequence ID" value="NZ_AP023027.1"/>
</dbReference>
<gene>
    <name evidence="6" type="ORF">ANACAC_03592</name>
</gene>
<proteinExistence type="predicted"/>
<dbReference type="InterPro" id="IPR011059">
    <property type="entry name" value="Metal-dep_hydrolase_composite"/>
</dbReference>
<dbReference type="HOGENOM" id="CLU_012358_0_1_9"/>
<evidence type="ECO:0000313" key="6">
    <source>
        <dbReference type="EMBL" id="EDR95917.1"/>
    </source>
</evidence>
<dbReference type="InterPro" id="IPR051607">
    <property type="entry name" value="Metallo-dep_hydrolases"/>
</dbReference>
<feature type="domain" description="Amidohydrolase-related" evidence="5">
    <location>
        <begin position="58"/>
        <end position="386"/>
    </location>
</feature>
<dbReference type="SUPFAM" id="SSF51556">
    <property type="entry name" value="Metallo-dependent hydrolases"/>
    <property type="match status" value="1"/>
</dbReference>
<dbReference type="PANTHER" id="PTHR11271:SF6">
    <property type="entry name" value="GUANINE DEAMINASE"/>
    <property type="match status" value="1"/>
</dbReference>
<name>B0MIY7_ANACD</name>